<feature type="domain" description="FBD" evidence="1">
    <location>
        <begin position="268"/>
        <end position="358"/>
    </location>
</feature>
<dbReference type="PANTHER" id="PTHR31900:SF30">
    <property type="entry name" value="SUPERFAMILY PROTEIN, PUTATIVE-RELATED"/>
    <property type="match status" value="1"/>
</dbReference>
<name>A0A4Y7J0W8_PAPSO</name>
<dbReference type="EMBL" id="CM010717">
    <property type="protein sequence ID" value="RZC53409.1"/>
    <property type="molecule type" value="Genomic_DNA"/>
</dbReference>
<dbReference type="InterPro" id="IPR032675">
    <property type="entry name" value="LRR_dom_sf"/>
</dbReference>
<organism evidence="2 3">
    <name type="scientific">Papaver somniferum</name>
    <name type="common">Opium poppy</name>
    <dbReference type="NCBI Taxonomy" id="3469"/>
    <lineage>
        <taxon>Eukaryota</taxon>
        <taxon>Viridiplantae</taxon>
        <taxon>Streptophyta</taxon>
        <taxon>Embryophyta</taxon>
        <taxon>Tracheophyta</taxon>
        <taxon>Spermatophyta</taxon>
        <taxon>Magnoliopsida</taxon>
        <taxon>Ranunculales</taxon>
        <taxon>Papaveraceae</taxon>
        <taxon>Papaveroideae</taxon>
        <taxon>Papaver</taxon>
    </lineage>
</organism>
<dbReference type="Pfam" id="PF24758">
    <property type="entry name" value="LRR_At5g56370"/>
    <property type="match status" value="1"/>
</dbReference>
<evidence type="ECO:0000313" key="3">
    <source>
        <dbReference type="Proteomes" id="UP000316621"/>
    </source>
</evidence>
<sequence>MDHYGNVYNVESKSSFFSGSYSYPNNGKMIPDSLFTCESLTTLDFQFVEQDGLDLPKSISLPRLKILRLTNIVYDDEKLAGKLFSSCPVLEELCLTDCSWQNLYFIRVSAPRLKSFTLTGCLRNNMEDVKVKIDAPNLSSFTFCDWLPEDFVVDSFPLLHDADLYYNYGDIESRFLPIYKFVANLCNVKVLKISGAYFKILKLAKALSTSFPTFHNLICLEVYDIRYLQMKTLLNFLEYSPNLEALVIKKVKFSGKVDENTLTFNKVPSCLECLKSIEFQKFNGYPKELEMVKFVLKHARVLQTVTMETSYTVEDDDMDPAKMKKNLKAMEVEAVNKKITTQLGMSPWASAGCVIKFSSS</sequence>
<dbReference type="SUPFAM" id="SSF52047">
    <property type="entry name" value="RNI-like"/>
    <property type="match status" value="1"/>
</dbReference>
<evidence type="ECO:0000313" key="2">
    <source>
        <dbReference type="EMBL" id="RZC53409.1"/>
    </source>
</evidence>
<dbReference type="SMART" id="SM00579">
    <property type="entry name" value="FBD"/>
    <property type="match status" value="1"/>
</dbReference>
<dbReference type="InterPro" id="IPR050232">
    <property type="entry name" value="FBL13/AtMIF1-like"/>
</dbReference>
<dbReference type="InterPro" id="IPR055411">
    <property type="entry name" value="LRR_FXL15/At3g58940/PEG3-like"/>
</dbReference>
<dbReference type="InterPro" id="IPR006566">
    <property type="entry name" value="FBD"/>
</dbReference>
<reference evidence="2 3" key="1">
    <citation type="journal article" date="2018" name="Science">
        <title>The opium poppy genome and morphinan production.</title>
        <authorList>
            <person name="Guo L."/>
            <person name="Winzer T."/>
            <person name="Yang X."/>
            <person name="Li Y."/>
            <person name="Ning Z."/>
            <person name="He Z."/>
            <person name="Teodor R."/>
            <person name="Lu Y."/>
            <person name="Bowser T.A."/>
            <person name="Graham I.A."/>
            <person name="Ye K."/>
        </authorList>
    </citation>
    <scope>NUCLEOTIDE SEQUENCE [LARGE SCALE GENOMIC DNA]</scope>
    <source>
        <strain evidence="3">cv. HN1</strain>
        <tissue evidence="2">Leaves</tissue>
    </source>
</reference>
<dbReference type="OMA" id="AIMMLGE"/>
<accession>A0A4Y7J0W8</accession>
<keyword evidence="3" id="KW-1185">Reference proteome</keyword>
<dbReference type="OrthoDB" id="612216at2759"/>
<dbReference type="PANTHER" id="PTHR31900">
    <property type="entry name" value="F-BOX/RNI SUPERFAMILY PROTEIN-RELATED"/>
    <property type="match status" value="1"/>
</dbReference>
<dbReference type="AlphaFoldDB" id="A0A4Y7J0W8"/>
<evidence type="ECO:0000259" key="1">
    <source>
        <dbReference type="SMART" id="SM00579"/>
    </source>
</evidence>
<protein>
    <recommendedName>
        <fullName evidence="1">FBD domain-containing protein</fullName>
    </recommendedName>
</protein>
<dbReference type="Gene3D" id="3.80.10.10">
    <property type="entry name" value="Ribonuclease Inhibitor"/>
    <property type="match status" value="1"/>
</dbReference>
<dbReference type="Gramene" id="RZC53409">
    <property type="protein sequence ID" value="RZC53409"/>
    <property type="gene ID" value="C5167_012257"/>
</dbReference>
<proteinExistence type="predicted"/>
<dbReference type="Proteomes" id="UP000316621">
    <property type="component" value="Chromosome 3"/>
</dbReference>
<gene>
    <name evidence="2" type="ORF">C5167_012257</name>
</gene>
<dbReference type="Pfam" id="PF08387">
    <property type="entry name" value="FBD"/>
    <property type="match status" value="1"/>
</dbReference>